<dbReference type="PANTHER" id="PTHR35849:SF2">
    <property type="entry name" value="BLR2341 PROTEIN"/>
    <property type="match status" value="1"/>
</dbReference>
<dbReference type="Gene3D" id="3.30.750.24">
    <property type="entry name" value="STAS domain"/>
    <property type="match status" value="1"/>
</dbReference>
<dbReference type="PANTHER" id="PTHR35849">
    <property type="entry name" value="BLR2341 PROTEIN"/>
    <property type="match status" value="1"/>
</dbReference>
<evidence type="ECO:0000313" key="5">
    <source>
        <dbReference type="Proteomes" id="UP000023561"/>
    </source>
</evidence>
<evidence type="ECO:0000259" key="3">
    <source>
        <dbReference type="PROSITE" id="PS50801"/>
    </source>
</evidence>
<dbReference type="InterPro" id="IPR036513">
    <property type="entry name" value="STAS_dom_sf"/>
</dbReference>
<reference evidence="4 5" key="1">
    <citation type="submission" date="2014-04" db="EMBL/GenBank/DDBJ databases">
        <title>Whole genome shotgun sequence of Geobacillus caldoxylosilyticus NBRC 107762.</title>
        <authorList>
            <person name="Hosoyama A."/>
            <person name="Hosoyama Y."/>
            <person name="Katano-Makiyama Y."/>
            <person name="Tsuchikane K."/>
            <person name="Ohji S."/>
            <person name="Ichikawa N."/>
            <person name="Yamazoe A."/>
            <person name="Fujita N."/>
        </authorList>
    </citation>
    <scope>NUCLEOTIDE SEQUENCE [LARGE SCALE GENOMIC DNA]</scope>
    <source>
        <strain evidence="4 5">NBRC 107762</strain>
    </source>
</reference>
<organism evidence="4 5">
    <name type="scientific">Parageobacillus caldoxylosilyticus NBRC 107762</name>
    <dbReference type="NCBI Taxonomy" id="1220594"/>
    <lineage>
        <taxon>Bacteria</taxon>
        <taxon>Bacillati</taxon>
        <taxon>Bacillota</taxon>
        <taxon>Bacilli</taxon>
        <taxon>Bacillales</taxon>
        <taxon>Anoxybacillaceae</taxon>
        <taxon>Saccharococcus</taxon>
    </lineage>
</organism>
<comment type="similarity">
    <text evidence="1 2">Belongs to the anti-sigma-factor antagonist family.</text>
</comment>
<comment type="caution">
    <text evidence="4">The sequence shown here is derived from an EMBL/GenBank/DDBJ whole genome shotgun (WGS) entry which is preliminary data.</text>
</comment>
<dbReference type="AlphaFoldDB" id="A0A023DHB6"/>
<dbReference type="InterPro" id="IPR052746">
    <property type="entry name" value="MlaB_ABC_Transporter"/>
</dbReference>
<dbReference type="RefSeq" id="WP_042410487.1">
    <property type="nucleotide sequence ID" value="NZ_BAWO01000047.1"/>
</dbReference>
<keyword evidence="5" id="KW-1185">Reference proteome</keyword>
<evidence type="ECO:0000313" key="4">
    <source>
        <dbReference type="EMBL" id="GAJ40623.1"/>
    </source>
</evidence>
<dbReference type="Pfam" id="PF01740">
    <property type="entry name" value="STAS"/>
    <property type="match status" value="1"/>
</dbReference>
<evidence type="ECO:0000256" key="2">
    <source>
        <dbReference type="RuleBase" id="RU003749"/>
    </source>
</evidence>
<dbReference type="PROSITE" id="PS50801">
    <property type="entry name" value="STAS"/>
    <property type="match status" value="1"/>
</dbReference>
<dbReference type="SUPFAM" id="SSF52091">
    <property type="entry name" value="SpoIIaa-like"/>
    <property type="match status" value="1"/>
</dbReference>
<dbReference type="CDD" id="cd07043">
    <property type="entry name" value="STAS_anti-anti-sigma_factors"/>
    <property type="match status" value="1"/>
</dbReference>
<dbReference type="GO" id="GO:0043856">
    <property type="term" value="F:anti-sigma factor antagonist activity"/>
    <property type="evidence" value="ECO:0007669"/>
    <property type="project" value="InterPro"/>
</dbReference>
<dbReference type="EMBL" id="BAWO01000047">
    <property type="protein sequence ID" value="GAJ40623.1"/>
    <property type="molecule type" value="Genomic_DNA"/>
</dbReference>
<dbReference type="OrthoDB" id="2468251at2"/>
<sequence length="105" mass="12144">MFLYELAQDGQSVIVYFKGDLDIEVTEIMEEILQELRAFEVIRINLAEVPFVDSTGIGLLIHLVDTLKRENKQVMISDMQPEVEEVFDIIQLKEILGEEIFVKTK</sequence>
<name>A0A023DHB6_9BACL</name>
<gene>
    <name evidence="4" type="ORF">GCA01S_047_00460</name>
</gene>
<dbReference type="InterPro" id="IPR002645">
    <property type="entry name" value="STAS_dom"/>
</dbReference>
<proteinExistence type="inferred from homology"/>
<dbReference type="NCBIfam" id="TIGR00377">
    <property type="entry name" value="ant_ant_sig"/>
    <property type="match status" value="1"/>
</dbReference>
<dbReference type="Proteomes" id="UP000023561">
    <property type="component" value="Unassembled WGS sequence"/>
</dbReference>
<protein>
    <recommendedName>
        <fullName evidence="2">Anti-sigma factor antagonist</fullName>
    </recommendedName>
</protein>
<evidence type="ECO:0000256" key="1">
    <source>
        <dbReference type="ARBA" id="ARBA00009013"/>
    </source>
</evidence>
<feature type="domain" description="STAS" evidence="3">
    <location>
        <begin position="13"/>
        <end position="105"/>
    </location>
</feature>
<accession>A0A023DHB6</accession>
<dbReference type="InterPro" id="IPR003658">
    <property type="entry name" value="Anti-sigma_ant"/>
</dbReference>